<dbReference type="PANTHER" id="PTHR13375">
    <property type="entry name" value="FMS INTERACTING PROTEIN"/>
    <property type="match status" value="1"/>
</dbReference>
<evidence type="ECO:0000256" key="3">
    <source>
        <dbReference type="ARBA" id="ARBA00023242"/>
    </source>
</evidence>
<dbReference type="InterPro" id="IPR019163">
    <property type="entry name" value="THO_Thoc5"/>
</dbReference>
<dbReference type="Pfam" id="PF09766">
    <property type="entry name" value="FmiP_Thoc5"/>
    <property type="match status" value="1"/>
</dbReference>
<dbReference type="AlphaFoldDB" id="A0AAD5SEQ9"/>
<comment type="caution">
    <text evidence="6">The sequence shown here is derived from an EMBL/GenBank/DDBJ whole genome shotgun (WGS) entry which is preliminary data.</text>
</comment>
<feature type="compositionally biased region" description="Polar residues" evidence="5">
    <location>
        <begin position="278"/>
        <end position="296"/>
    </location>
</feature>
<evidence type="ECO:0000313" key="7">
    <source>
        <dbReference type="Proteomes" id="UP001212841"/>
    </source>
</evidence>
<accession>A0AAD5SEQ9</accession>
<name>A0AAD5SEQ9_9FUNG</name>
<evidence type="ECO:0000256" key="2">
    <source>
        <dbReference type="ARBA" id="ARBA00008044"/>
    </source>
</evidence>
<dbReference type="GO" id="GO:0003729">
    <property type="term" value="F:mRNA binding"/>
    <property type="evidence" value="ECO:0007669"/>
    <property type="project" value="TreeGrafter"/>
</dbReference>
<gene>
    <name evidence="6" type="ORF">HK097_007431</name>
</gene>
<protein>
    <recommendedName>
        <fullName evidence="8">THO complex subunit 5</fullName>
    </recommendedName>
</protein>
<proteinExistence type="inferred from homology"/>
<comment type="subcellular location">
    <subcellularLocation>
        <location evidence="1">Nucleus</location>
    </subcellularLocation>
</comment>
<dbReference type="PANTHER" id="PTHR13375:SF3">
    <property type="entry name" value="THO COMPLEX SUBUNIT 5 HOMOLOG"/>
    <property type="match status" value="1"/>
</dbReference>
<dbReference type="GO" id="GO:0000445">
    <property type="term" value="C:THO complex part of transcription export complex"/>
    <property type="evidence" value="ECO:0007669"/>
    <property type="project" value="TreeGrafter"/>
</dbReference>
<sequence length="601" mass="67546">MSTLQQKRKWEGDDINGSNKRLAHVVAVAKVCEEIRSASALFAQPRNPAQNVAPALREVSLLFAELEELNRRTVNHTRDVKSSTSEAKQEMDRLNLRLQNSNYERLYLQREIAKCEDLETTYQDIKLVSKEQFLRNAPEELISATDEHQLMLNQLKYEMSERIALEQKEKILLARKEKLLQENKKKKEDMDAMEKELETFIMGSMPLQKRMHISITQDRKDAEITALLPSLLFALHRAVLQCSRAHENVIAVEIVGDKSQAAAWLDSERKKAAEAARTQASAPSSNTQPAGSSQPTDMDVDADPSEHQNRTTRATGSDKTRYDKHPMSVVVTIRHTDAKPLAKITFFYLPALNVVTTTVELPQKFSHIQSAALLAGLYPNDNGLQAPNETDNPDTFDANLAAGHAYQWVSELCEMGSNGEDTEVAVLHNVELIRQRYHALRVADAHIEAVRVGKWDKARVADGVVKGKVMGIKISDFNPIAGDTHELVVQSSGYNYRVEFTMPISYPHTAPAFEIKKEFAVGAKEPKDEEHSFKVPSHVPEIEKQVSDMKELPPSADRRTQLLVAQVVKLMACLEEYGKAAALKEEDEEGREKIFALYATL</sequence>
<comment type="similarity">
    <text evidence="2">Belongs to the THOC5 family.</text>
</comment>
<feature type="region of interest" description="Disordered" evidence="5">
    <location>
        <begin position="273"/>
        <end position="321"/>
    </location>
</feature>
<dbReference type="EMBL" id="JADGJD010000382">
    <property type="protein sequence ID" value="KAJ3051551.1"/>
    <property type="molecule type" value="Genomic_DNA"/>
</dbReference>
<feature type="coiled-coil region" evidence="4">
    <location>
        <begin position="169"/>
        <end position="196"/>
    </location>
</feature>
<evidence type="ECO:0000256" key="5">
    <source>
        <dbReference type="SAM" id="MobiDB-lite"/>
    </source>
</evidence>
<keyword evidence="4" id="KW-0175">Coiled coil</keyword>
<keyword evidence="7" id="KW-1185">Reference proteome</keyword>
<dbReference type="GO" id="GO:0006406">
    <property type="term" value="P:mRNA export from nucleus"/>
    <property type="evidence" value="ECO:0007669"/>
    <property type="project" value="TreeGrafter"/>
</dbReference>
<organism evidence="6 7">
    <name type="scientific">Rhizophlyctis rosea</name>
    <dbReference type="NCBI Taxonomy" id="64517"/>
    <lineage>
        <taxon>Eukaryota</taxon>
        <taxon>Fungi</taxon>
        <taxon>Fungi incertae sedis</taxon>
        <taxon>Chytridiomycota</taxon>
        <taxon>Chytridiomycota incertae sedis</taxon>
        <taxon>Chytridiomycetes</taxon>
        <taxon>Rhizophlyctidales</taxon>
        <taxon>Rhizophlyctidaceae</taxon>
        <taxon>Rhizophlyctis</taxon>
    </lineage>
</organism>
<evidence type="ECO:0000256" key="1">
    <source>
        <dbReference type="ARBA" id="ARBA00004123"/>
    </source>
</evidence>
<dbReference type="Proteomes" id="UP001212841">
    <property type="component" value="Unassembled WGS sequence"/>
</dbReference>
<evidence type="ECO:0000256" key="4">
    <source>
        <dbReference type="SAM" id="Coils"/>
    </source>
</evidence>
<evidence type="ECO:0000313" key="6">
    <source>
        <dbReference type="EMBL" id="KAJ3051551.1"/>
    </source>
</evidence>
<reference evidence="6" key="1">
    <citation type="submission" date="2020-05" db="EMBL/GenBank/DDBJ databases">
        <title>Phylogenomic resolution of chytrid fungi.</title>
        <authorList>
            <person name="Stajich J.E."/>
            <person name="Amses K."/>
            <person name="Simmons R."/>
            <person name="Seto K."/>
            <person name="Myers J."/>
            <person name="Bonds A."/>
            <person name="Quandt C.A."/>
            <person name="Barry K."/>
            <person name="Liu P."/>
            <person name="Grigoriev I."/>
            <person name="Longcore J.E."/>
            <person name="James T.Y."/>
        </authorList>
    </citation>
    <scope>NUCLEOTIDE SEQUENCE</scope>
    <source>
        <strain evidence="6">JEL0318</strain>
    </source>
</reference>
<keyword evidence="3" id="KW-0539">Nucleus</keyword>
<evidence type="ECO:0008006" key="8">
    <source>
        <dbReference type="Google" id="ProtNLM"/>
    </source>
</evidence>